<feature type="domain" description="Glycosyl transferase family 51" evidence="5">
    <location>
        <begin position="114"/>
        <end position="226"/>
    </location>
</feature>
<dbReference type="EC" id="2.4.1.129" evidence="6"/>
<dbReference type="AlphaFoldDB" id="A0A6J4LJR6"/>
<feature type="region of interest" description="Disordered" evidence="3">
    <location>
        <begin position="1"/>
        <end position="25"/>
    </location>
</feature>
<dbReference type="Pfam" id="PF00912">
    <property type="entry name" value="Transgly"/>
    <property type="match status" value="1"/>
</dbReference>
<dbReference type="EMBL" id="CADCTV010000497">
    <property type="protein sequence ID" value="CAA9335086.1"/>
    <property type="molecule type" value="Genomic_DNA"/>
</dbReference>
<keyword evidence="4" id="KW-0812">Transmembrane</keyword>
<keyword evidence="4" id="KW-0472">Membrane</keyword>
<dbReference type="Gene3D" id="1.10.3810.10">
    <property type="entry name" value="Biosynthetic peptidoglycan transglycosylase-like"/>
    <property type="match status" value="1"/>
</dbReference>
<keyword evidence="6" id="KW-0328">Glycosyltransferase</keyword>
<organism evidence="6">
    <name type="scientific">uncultured Gemmatimonadota bacterium</name>
    <dbReference type="NCBI Taxonomy" id="203437"/>
    <lineage>
        <taxon>Bacteria</taxon>
        <taxon>Pseudomonadati</taxon>
        <taxon>Gemmatimonadota</taxon>
        <taxon>environmental samples</taxon>
    </lineage>
</organism>
<evidence type="ECO:0000259" key="5">
    <source>
        <dbReference type="Pfam" id="PF00912"/>
    </source>
</evidence>
<protein>
    <submittedName>
        <fullName evidence="6">Multimodular transpeptidase-transglycosylase</fullName>
        <ecNumber evidence="6">2.4.1.129</ecNumber>
        <ecNumber evidence="6">3.4.-.-</ecNumber>
    </submittedName>
</protein>
<dbReference type="PANTHER" id="PTHR32282:SF33">
    <property type="entry name" value="PEPTIDOGLYCAN GLYCOSYLTRANSFERASE"/>
    <property type="match status" value="1"/>
</dbReference>
<dbReference type="InterPro" id="IPR036950">
    <property type="entry name" value="PBP_transglycosylase"/>
</dbReference>
<dbReference type="InterPro" id="IPR001264">
    <property type="entry name" value="Glyco_trans_51"/>
</dbReference>
<evidence type="ECO:0000256" key="4">
    <source>
        <dbReference type="SAM" id="Phobius"/>
    </source>
</evidence>
<dbReference type="InterPro" id="IPR023346">
    <property type="entry name" value="Lysozyme-like_dom_sf"/>
</dbReference>
<keyword evidence="4" id="KW-1133">Transmembrane helix</keyword>
<dbReference type="GO" id="GO:0030288">
    <property type="term" value="C:outer membrane-bounded periplasmic space"/>
    <property type="evidence" value="ECO:0007669"/>
    <property type="project" value="TreeGrafter"/>
</dbReference>
<accession>A0A6J4LJR6</accession>
<gene>
    <name evidence="6" type="ORF">AVDCRST_MAG89-2339</name>
</gene>
<reference evidence="6" key="1">
    <citation type="submission" date="2020-02" db="EMBL/GenBank/DDBJ databases">
        <authorList>
            <person name="Meier V. D."/>
        </authorList>
    </citation>
    <scope>NUCLEOTIDE SEQUENCE</scope>
    <source>
        <strain evidence="6">AVDCRST_MAG89</strain>
    </source>
</reference>
<evidence type="ECO:0000256" key="3">
    <source>
        <dbReference type="SAM" id="MobiDB-lite"/>
    </source>
</evidence>
<dbReference type="EC" id="3.4.-.-" evidence="6"/>
<dbReference type="GO" id="GO:0009252">
    <property type="term" value="P:peptidoglycan biosynthetic process"/>
    <property type="evidence" value="ECO:0007669"/>
    <property type="project" value="TreeGrafter"/>
</dbReference>
<keyword evidence="6" id="KW-0378">Hydrolase</keyword>
<dbReference type="GO" id="GO:0008955">
    <property type="term" value="F:peptidoglycan glycosyltransferase activity"/>
    <property type="evidence" value="ECO:0007669"/>
    <property type="project" value="TreeGrafter"/>
</dbReference>
<dbReference type="PANTHER" id="PTHR32282">
    <property type="entry name" value="BINDING PROTEIN TRANSPEPTIDASE, PUTATIVE-RELATED"/>
    <property type="match status" value="1"/>
</dbReference>
<feature type="transmembrane region" description="Helical" evidence="4">
    <location>
        <begin position="36"/>
        <end position="56"/>
    </location>
</feature>
<name>A0A6J4LJR6_9BACT</name>
<evidence type="ECO:0000313" key="6">
    <source>
        <dbReference type="EMBL" id="CAA9335086.1"/>
    </source>
</evidence>
<evidence type="ECO:0000256" key="1">
    <source>
        <dbReference type="ARBA" id="ARBA00004752"/>
    </source>
</evidence>
<dbReference type="GO" id="GO:0016787">
    <property type="term" value="F:hydrolase activity"/>
    <property type="evidence" value="ECO:0007669"/>
    <property type="project" value="UniProtKB-KW"/>
</dbReference>
<evidence type="ECO:0000256" key="2">
    <source>
        <dbReference type="ARBA" id="ARBA00022679"/>
    </source>
</evidence>
<proteinExistence type="predicted"/>
<keyword evidence="2 6" id="KW-0808">Transferase</keyword>
<sequence length="288" mass="31843">MAKPGKGQKLGGAPRTGRWTKQPEEKRLGGRYRDSLIGLAVVGVLLIAGLGAYMVWAHMQLGAGLLRQEAQARRRPDWVPLSQLPPHVREAFLTVVDTASTLRQPGYLRRQRPTLARDLVRQVHQLEPGVRGQASEVAMAQLLEAERSPQRRLELYLNRVYLGRTESWPLFGVHHAAMEYFGKDVRRLTLGEAATLAGILLPPRVLDPEAAPGPVGARRNEVLRLMHGDGRITDAQLGAALSEPLGFQPGEDYAPMTRPLDWSPEAPVIRLPEALRPRLDSLPPVPQP</sequence>
<dbReference type="SUPFAM" id="SSF53955">
    <property type="entry name" value="Lysozyme-like"/>
    <property type="match status" value="1"/>
</dbReference>
<dbReference type="InterPro" id="IPR050396">
    <property type="entry name" value="Glycosyltr_51/Transpeptidase"/>
</dbReference>
<comment type="pathway">
    <text evidence="1">Cell wall biogenesis; peptidoglycan biosynthesis.</text>
</comment>